<dbReference type="Proteomes" id="UP000020766">
    <property type="component" value="Unassembled WGS sequence"/>
</dbReference>
<dbReference type="Gene3D" id="1.10.1660.10">
    <property type="match status" value="1"/>
</dbReference>
<dbReference type="PRINTS" id="PR00040">
    <property type="entry name" value="HTHMERR"/>
</dbReference>
<dbReference type="SMART" id="SM00422">
    <property type="entry name" value="HTH_MERR"/>
    <property type="match status" value="1"/>
</dbReference>
<dbReference type="RefSeq" id="WP_042413482.1">
    <property type="nucleotide sequence ID" value="NZ_JBOK01000037.1"/>
</dbReference>
<dbReference type="PROSITE" id="PS50937">
    <property type="entry name" value="HTH_MERR_2"/>
    <property type="match status" value="1"/>
</dbReference>
<name>A0A014M9P9_9BURK</name>
<dbReference type="InterPro" id="IPR009061">
    <property type="entry name" value="DNA-bd_dom_put_sf"/>
</dbReference>
<dbReference type="STRING" id="225991.MA05_14060"/>
<sequence length="167" mass="18674">MKIGELAKATGTQTETIRYYERECLLPAAIRTESNYRIYDSSHIERLAFIRHCRCLDMTLNEIRVLLHFKDAPGENCGAVDALLEEHIDHVVSRIRELQVLELELRSLQQQCSPGHLAGDCGILGGLAIAARQHNHMPTANPNEAHPPGVHREIGAAAKQLRINRKG</sequence>
<dbReference type="PANTHER" id="PTHR30204">
    <property type="entry name" value="REDOX-CYCLING DRUG-SENSING TRANSCRIPTIONAL ACTIVATOR SOXR"/>
    <property type="match status" value="1"/>
</dbReference>
<dbReference type="GO" id="GO:0045893">
    <property type="term" value="P:positive regulation of DNA-templated transcription"/>
    <property type="evidence" value="ECO:0007669"/>
    <property type="project" value="InterPro"/>
</dbReference>
<dbReference type="GO" id="GO:0046872">
    <property type="term" value="F:metal ion binding"/>
    <property type="evidence" value="ECO:0007669"/>
    <property type="project" value="InterPro"/>
</dbReference>
<dbReference type="GO" id="GO:0003700">
    <property type="term" value="F:DNA-binding transcription factor activity"/>
    <property type="evidence" value="ECO:0007669"/>
    <property type="project" value="InterPro"/>
</dbReference>
<dbReference type="InterPro" id="IPR000551">
    <property type="entry name" value="MerR-type_HTH_dom"/>
</dbReference>
<evidence type="ECO:0000313" key="3">
    <source>
        <dbReference type="EMBL" id="EXU78516.1"/>
    </source>
</evidence>
<dbReference type="AlphaFoldDB" id="A0A014M9P9"/>
<gene>
    <name evidence="3" type="ORF">AX13_12355</name>
</gene>
<feature type="domain" description="HTH merR-type" evidence="2">
    <location>
        <begin position="1"/>
        <end position="69"/>
    </location>
</feature>
<dbReference type="CDD" id="cd04784">
    <property type="entry name" value="HTH_CadR-PbrR"/>
    <property type="match status" value="1"/>
</dbReference>
<accession>A0A014M9P9</accession>
<evidence type="ECO:0000259" key="2">
    <source>
        <dbReference type="PROSITE" id="PS50937"/>
    </source>
</evidence>
<dbReference type="InterPro" id="IPR011791">
    <property type="entry name" value="CadR-PbrR"/>
</dbReference>
<evidence type="ECO:0000313" key="4">
    <source>
        <dbReference type="Proteomes" id="UP000020766"/>
    </source>
</evidence>
<dbReference type="NCBIfam" id="TIGR02047">
    <property type="entry name" value="CadR-PbrR"/>
    <property type="match status" value="1"/>
</dbReference>
<dbReference type="GO" id="GO:0003677">
    <property type="term" value="F:DNA binding"/>
    <property type="evidence" value="ECO:0007669"/>
    <property type="project" value="UniProtKB-KW"/>
</dbReference>
<dbReference type="Pfam" id="PF13411">
    <property type="entry name" value="MerR_1"/>
    <property type="match status" value="1"/>
</dbReference>
<dbReference type="GeneID" id="74939298"/>
<evidence type="ECO:0000256" key="1">
    <source>
        <dbReference type="ARBA" id="ARBA00023125"/>
    </source>
</evidence>
<organism evidence="3 4">
    <name type="scientific">Comamonas aquatica DA1877</name>
    <dbReference type="NCBI Taxonomy" id="1457173"/>
    <lineage>
        <taxon>Bacteria</taxon>
        <taxon>Pseudomonadati</taxon>
        <taxon>Pseudomonadota</taxon>
        <taxon>Betaproteobacteria</taxon>
        <taxon>Burkholderiales</taxon>
        <taxon>Comamonadaceae</taxon>
        <taxon>Comamonas</taxon>
    </lineage>
</organism>
<comment type="caution">
    <text evidence="3">The sequence shown here is derived from an EMBL/GenBank/DDBJ whole genome shotgun (WGS) entry which is preliminary data.</text>
</comment>
<dbReference type="EMBL" id="JBOK01000037">
    <property type="protein sequence ID" value="EXU78516.1"/>
    <property type="molecule type" value="Genomic_DNA"/>
</dbReference>
<proteinExistence type="predicted"/>
<keyword evidence="1" id="KW-0238">DNA-binding</keyword>
<protein>
    <submittedName>
        <fullName evidence="3">Cd(II)/Pb(II)-responsive transcriptional regulator</fullName>
    </submittedName>
</protein>
<keyword evidence="4" id="KW-1185">Reference proteome</keyword>
<dbReference type="SUPFAM" id="SSF46955">
    <property type="entry name" value="Putative DNA-binding domain"/>
    <property type="match status" value="1"/>
</dbReference>
<dbReference type="PANTHER" id="PTHR30204:SF92">
    <property type="entry name" value="HTH-TYPE TRANSCRIPTIONAL REGULATOR ZNTR"/>
    <property type="match status" value="1"/>
</dbReference>
<dbReference type="InterPro" id="IPR047057">
    <property type="entry name" value="MerR_fam"/>
</dbReference>
<dbReference type="PATRIC" id="fig|1457173.3.peg.3607"/>
<reference evidence="3 4" key="1">
    <citation type="submission" date="2014-01" db="EMBL/GenBank/DDBJ databases">
        <title>Interspecies Systems Biology Uncovers Metabolites Affecting C. elegans Gene Expression and Life History Traits.</title>
        <authorList>
            <person name="Watson E."/>
            <person name="Macneil L.T."/>
            <person name="Ritter A.D."/>
            <person name="Yilmaz L.S."/>
            <person name="Rosebrock A.P."/>
            <person name="Caudy A.A."/>
            <person name="Walhout A.J."/>
        </authorList>
    </citation>
    <scope>NUCLEOTIDE SEQUENCE [LARGE SCALE GENOMIC DNA]</scope>
    <source>
        <strain evidence="3 4">DA1877</strain>
    </source>
</reference>